<sequence>MKTRQAMSSWRGAWRIFTFGRWQPGRDTHDSHLFNFVQSFSASLGPGRYGIRGYGILENDRDADIERVLRLLS</sequence>
<dbReference type="AlphaFoldDB" id="A0A8X6MHC4"/>
<keyword evidence="2" id="KW-1185">Reference proteome</keyword>
<dbReference type="EMBL" id="BMAW01046075">
    <property type="protein sequence ID" value="GFS53373.1"/>
    <property type="molecule type" value="Genomic_DNA"/>
</dbReference>
<accession>A0A8X6MHC4</accession>
<name>A0A8X6MHC4_NEPPI</name>
<reference evidence="1" key="1">
    <citation type="submission" date="2020-08" db="EMBL/GenBank/DDBJ databases">
        <title>Multicomponent nature underlies the extraordinary mechanical properties of spider dragline silk.</title>
        <authorList>
            <person name="Kono N."/>
            <person name="Nakamura H."/>
            <person name="Mori M."/>
            <person name="Yoshida Y."/>
            <person name="Ohtoshi R."/>
            <person name="Malay A.D."/>
            <person name="Moran D.A.P."/>
            <person name="Tomita M."/>
            <person name="Numata K."/>
            <person name="Arakawa K."/>
        </authorList>
    </citation>
    <scope>NUCLEOTIDE SEQUENCE</scope>
</reference>
<evidence type="ECO:0000313" key="2">
    <source>
        <dbReference type="Proteomes" id="UP000887013"/>
    </source>
</evidence>
<protein>
    <submittedName>
        <fullName evidence="1">Uncharacterized protein</fullName>
    </submittedName>
</protein>
<comment type="caution">
    <text evidence="1">The sequence shown here is derived from an EMBL/GenBank/DDBJ whole genome shotgun (WGS) entry which is preliminary data.</text>
</comment>
<proteinExistence type="predicted"/>
<dbReference type="Proteomes" id="UP000887013">
    <property type="component" value="Unassembled WGS sequence"/>
</dbReference>
<gene>
    <name evidence="1" type="ORF">NPIL_44041</name>
</gene>
<evidence type="ECO:0000313" key="1">
    <source>
        <dbReference type="EMBL" id="GFS53373.1"/>
    </source>
</evidence>
<organism evidence="1 2">
    <name type="scientific">Nephila pilipes</name>
    <name type="common">Giant wood spider</name>
    <name type="synonym">Nephila maculata</name>
    <dbReference type="NCBI Taxonomy" id="299642"/>
    <lineage>
        <taxon>Eukaryota</taxon>
        <taxon>Metazoa</taxon>
        <taxon>Ecdysozoa</taxon>
        <taxon>Arthropoda</taxon>
        <taxon>Chelicerata</taxon>
        <taxon>Arachnida</taxon>
        <taxon>Araneae</taxon>
        <taxon>Araneomorphae</taxon>
        <taxon>Entelegynae</taxon>
        <taxon>Araneoidea</taxon>
        <taxon>Nephilidae</taxon>
        <taxon>Nephila</taxon>
    </lineage>
</organism>